<name>A0ABT6HK63_9ACTN</name>
<dbReference type="RefSeq" id="WP_279926927.1">
    <property type="nucleotide sequence ID" value="NZ_JARWBG010000005.1"/>
</dbReference>
<accession>A0ABT6HK63</accession>
<proteinExistence type="predicted"/>
<evidence type="ECO:0000313" key="1">
    <source>
        <dbReference type="EMBL" id="MDH2388638.1"/>
    </source>
</evidence>
<dbReference type="EMBL" id="JARWBG010000005">
    <property type="protein sequence ID" value="MDH2388638.1"/>
    <property type="molecule type" value="Genomic_DNA"/>
</dbReference>
<gene>
    <name evidence="1" type="ORF">QCN29_07530</name>
</gene>
<reference evidence="1 2" key="1">
    <citation type="submission" date="2023-04" db="EMBL/GenBank/DDBJ databases">
        <title>Streptomyces chengmaiensis sp. nov. isolated from the stem of mangrove plant in Hainan.</title>
        <authorList>
            <person name="Huang X."/>
            <person name="Zhou S."/>
            <person name="Chu X."/>
            <person name="Xie Y."/>
            <person name="Lin Y."/>
        </authorList>
    </citation>
    <scope>NUCLEOTIDE SEQUENCE [LARGE SCALE GENOMIC DNA]</scope>
    <source>
        <strain evidence="1 2">HNM0663</strain>
    </source>
</reference>
<protein>
    <submittedName>
        <fullName evidence="1">Uncharacterized protein</fullName>
    </submittedName>
</protein>
<keyword evidence="2" id="KW-1185">Reference proteome</keyword>
<sequence length="159" mass="17799">MHPLRLFALQLADRLPGTWTALYRQYTRAADQFADTCRVWTPLDARPPISFRINGITLRRDDDLELYLVQHRQGRVLICPVIPHGLHEDVTDRIPAPPTVAGPLDPARAAWRITDRVLPHYTAAVTSARQATAALVARRSFVPALLPVPQSGNSRARAR</sequence>
<comment type="caution">
    <text evidence="1">The sequence shown here is derived from an EMBL/GenBank/DDBJ whole genome shotgun (WGS) entry which is preliminary data.</text>
</comment>
<dbReference type="Proteomes" id="UP001223144">
    <property type="component" value="Unassembled WGS sequence"/>
</dbReference>
<evidence type="ECO:0000313" key="2">
    <source>
        <dbReference type="Proteomes" id="UP001223144"/>
    </source>
</evidence>
<organism evidence="1 2">
    <name type="scientific">Streptomyces chengmaiensis</name>
    <dbReference type="NCBI Taxonomy" id="3040919"/>
    <lineage>
        <taxon>Bacteria</taxon>
        <taxon>Bacillati</taxon>
        <taxon>Actinomycetota</taxon>
        <taxon>Actinomycetes</taxon>
        <taxon>Kitasatosporales</taxon>
        <taxon>Streptomycetaceae</taxon>
        <taxon>Streptomyces</taxon>
    </lineage>
</organism>